<evidence type="ECO:0000313" key="2">
    <source>
        <dbReference type="EMBL" id="SHK75073.1"/>
    </source>
</evidence>
<protein>
    <submittedName>
        <fullName evidence="2">3'-5' exonuclease</fullName>
    </submittedName>
</protein>
<dbReference type="PANTHER" id="PTHR47765">
    <property type="entry name" value="3'-5' EXONUCLEASE DOMAIN-CONTAINING PROTEIN"/>
    <property type="match status" value="1"/>
</dbReference>
<keyword evidence="2" id="KW-0540">Nuclease</keyword>
<dbReference type="InterPro" id="IPR002562">
    <property type="entry name" value="3'-5'_exonuclease_dom"/>
</dbReference>
<organism evidence="2 3">
    <name type="scientific">Xylanibacter ruminicola</name>
    <name type="common">Prevotella ruminicola</name>
    <dbReference type="NCBI Taxonomy" id="839"/>
    <lineage>
        <taxon>Bacteria</taxon>
        <taxon>Pseudomonadati</taxon>
        <taxon>Bacteroidota</taxon>
        <taxon>Bacteroidia</taxon>
        <taxon>Bacteroidales</taxon>
        <taxon>Prevotellaceae</taxon>
        <taxon>Xylanibacter</taxon>
    </lineage>
</organism>
<dbReference type="GO" id="GO:0008408">
    <property type="term" value="F:3'-5' exonuclease activity"/>
    <property type="evidence" value="ECO:0007669"/>
    <property type="project" value="InterPro"/>
</dbReference>
<evidence type="ECO:0000313" key="3">
    <source>
        <dbReference type="Proteomes" id="UP000184130"/>
    </source>
</evidence>
<dbReference type="Pfam" id="PF01612">
    <property type="entry name" value="DNA_pol_A_exo1"/>
    <property type="match status" value="1"/>
</dbReference>
<evidence type="ECO:0000259" key="1">
    <source>
        <dbReference type="SMART" id="SM00474"/>
    </source>
</evidence>
<keyword evidence="2" id="KW-0378">Hydrolase</keyword>
<feature type="domain" description="3'-5' exonuclease" evidence="1">
    <location>
        <begin position="26"/>
        <end position="195"/>
    </location>
</feature>
<dbReference type="AlphaFoldDB" id="A0A1M6V0U1"/>
<dbReference type="EMBL" id="FRBD01000011">
    <property type="protein sequence ID" value="SHK75073.1"/>
    <property type="molecule type" value="Genomic_DNA"/>
</dbReference>
<dbReference type="SMART" id="SM00474">
    <property type="entry name" value="35EXOc"/>
    <property type="match status" value="1"/>
</dbReference>
<name>A0A1M6V0U1_XYLRU</name>
<dbReference type="SUPFAM" id="SSF53098">
    <property type="entry name" value="Ribonuclease H-like"/>
    <property type="match status" value="1"/>
</dbReference>
<keyword evidence="2" id="KW-0269">Exonuclease</keyword>
<dbReference type="InterPro" id="IPR012337">
    <property type="entry name" value="RNaseH-like_sf"/>
</dbReference>
<dbReference type="GO" id="GO:0003676">
    <property type="term" value="F:nucleic acid binding"/>
    <property type="evidence" value="ECO:0007669"/>
    <property type="project" value="InterPro"/>
</dbReference>
<reference evidence="2 3" key="1">
    <citation type="submission" date="2016-11" db="EMBL/GenBank/DDBJ databases">
        <authorList>
            <person name="Jaros S."/>
            <person name="Januszkiewicz K."/>
            <person name="Wedrychowicz H."/>
        </authorList>
    </citation>
    <scope>NUCLEOTIDE SEQUENCE [LARGE SCALE GENOMIC DNA]</scope>
    <source>
        <strain evidence="2 3">KHT3</strain>
    </source>
</reference>
<proteinExistence type="predicted"/>
<dbReference type="OrthoDB" id="9793333at2"/>
<gene>
    <name evidence="2" type="ORF">SAMN05216463_11160</name>
</gene>
<accession>A0A1M6V0U1</accession>
<dbReference type="GO" id="GO:0006139">
    <property type="term" value="P:nucleobase-containing compound metabolic process"/>
    <property type="evidence" value="ECO:0007669"/>
    <property type="project" value="InterPro"/>
</dbReference>
<dbReference type="PANTHER" id="PTHR47765:SF2">
    <property type="entry name" value="EXONUCLEASE MUT-7 HOMOLOG"/>
    <property type="match status" value="1"/>
</dbReference>
<dbReference type="Gene3D" id="3.30.420.10">
    <property type="entry name" value="Ribonuclease H-like superfamily/Ribonuclease H"/>
    <property type="match status" value="1"/>
</dbReference>
<sequence>MKKLIQNKVDKKTIANYPRVNFPGRIVVVLSAVEAERAVDYLLSQPVLGFDTETRPSFKKGVHHKCSLLQVSAADCCFLFRLNYIGMCPAVKRLLEDTKVTKVGLAWSNDAHGLQELGEFKMGTFVDLQDMARKIGIEDQSLMKLYANVFGERISKREQLTNWERDVLEDSQKRYAAIDAWACVRLYSEFKRMLEHNDYELVIVPEVTNKKDEENIS</sequence>
<dbReference type="InterPro" id="IPR036397">
    <property type="entry name" value="RNaseH_sf"/>
</dbReference>
<dbReference type="InterPro" id="IPR052408">
    <property type="entry name" value="Exonuclease_MUT-7-like"/>
</dbReference>
<dbReference type="Proteomes" id="UP000184130">
    <property type="component" value="Unassembled WGS sequence"/>
</dbReference>
<dbReference type="CDD" id="cd06141">
    <property type="entry name" value="WRN_exo"/>
    <property type="match status" value="1"/>
</dbReference>
<dbReference type="RefSeq" id="WP_073208244.1">
    <property type="nucleotide sequence ID" value="NZ_FRBD01000011.1"/>
</dbReference>